<evidence type="ECO:0000313" key="3">
    <source>
        <dbReference type="Proteomes" id="UP001209730"/>
    </source>
</evidence>
<reference evidence="2" key="1">
    <citation type="submission" date="2022-11" db="EMBL/GenBank/DDBJ databases">
        <title>Chitin-degrading and fungicidal potential of chitinolytic bacterial strains from marine environment of the Pacific Ocean regions.</title>
        <authorList>
            <person name="Pentekhina I."/>
            <person name="Nedashkovskaya O."/>
            <person name="Seitkalieva A."/>
            <person name="Podvolotskaya A."/>
            <person name="Tekutyeva L."/>
            <person name="Balabanova L."/>
        </authorList>
    </citation>
    <scope>NUCLEOTIDE SEQUENCE</scope>
    <source>
        <strain evidence="2">KMM 6838</strain>
    </source>
</reference>
<dbReference type="Proteomes" id="UP001209730">
    <property type="component" value="Unassembled WGS sequence"/>
</dbReference>
<name>A0AB35HTC6_MICTH</name>
<gene>
    <name evidence="2" type="ORF">OQJ68_00015</name>
</gene>
<accession>A0AB35HTC6</accession>
<feature type="transmembrane region" description="Helical" evidence="1">
    <location>
        <begin position="7"/>
        <end position="24"/>
    </location>
</feature>
<dbReference type="EMBL" id="JAPHQB010000001">
    <property type="protein sequence ID" value="MCX2800164.1"/>
    <property type="molecule type" value="Genomic_DNA"/>
</dbReference>
<feature type="transmembrane region" description="Helical" evidence="1">
    <location>
        <begin position="36"/>
        <end position="57"/>
    </location>
</feature>
<protein>
    <recommendedName>
        <fullName evidence="4">DUF4405 domain-containing protein</fullName>
    </recommendedName>
</protein>
<evidence type="ECO:0008006" key="4">
    <source>
        <dbReference type="Google" id="ProtNLM"/>
    </source>
</evidence>
<dbReference type="AlphaFoldDB" id="A0AB35HTC6"/>
<keyword evidence="1" id="KW-0472">Membrane</keyword>
<comment type="caution">
    <text evidence="2">The sequence shown here is derived from an EMBL/GenBank/DDBJ whole genome shotgun (WGS) entry which is preliminary data.</text>
</comment>
<keyword evidence="1" id="KW-0812">Transmembrane</keyword>
<sequence>MNDLVHKLLFSSSIIFSAITGVYISSKAEHFLGSPWHILILFVSALTTHIFINGFFLNKLIFSRKMKENTPEFELTENGATFGFPKASKEEIIWSNVSKIEIVTSDEGPWSEDLWWVIFQEDCEKPTLMPGGTENINAIFNVLETQFSGASMENIIKAMGSTSNAKFAVWEK</sequence>
<organism evidence="2 3">
    <name type="scientific">Microbulbifer thermotolerans</name>
    <dbReference type="NCBI Taxonomy" id="252514"/>
    <lineage>
        <taxon>Bacteria</taxon>
        <taxon>Pseudomonadati</taxon>
        <taxon>Pseudomonadota</taxon>
        <taxon>Gammaproteobacteria</taxon>
        <taxon>Cellvibrionales</taxon>
        <taxon>Microbulbiferaceae</taxon>
        <taxon>Microbulbifer</taxon>
    </lineage>
</organism>
<evidence type="ECO:0000256" key="1">
    <source>
        <dbReference type="SAM" id="Phobius"/>
    </source>
</evidence>
<keyword evidence="1" id="KW-1133">Transmembrane helix</keyword>
<evidence type="ECO:0000313" key="2">
    <source>
        <dbReference type="EMBL" id="MCX2800164.1"/>
    </source>
</evidence>
<dbReference type="RefSeq" id="WP_266065535.1">
    <property type="nucleotide sequence ID" value="NZ_JAPHQB010000001.1"/>
</dbReference>
<proteinExistence type="predicted"/>